<feature type="disulfide bond" description="Redox-active" evidence="4">
    <location>
        <begin position="31"/>
        <end position="34"/>
    </location>
</feature>
<dbReference type="Proteomes" id="UP000039324">
    <property type="component" value="Unassembled WGS sequence"/>
</dbReference>
<dbReference type="InterPro" id="IPR013766">
    <property type="entry name" value="Thioredoxin_domain"/>
</dbReference>
<dbReference type="PANTHER" id="PTHR46115">
    <property type="entry name" value="THIOREDOXIN-LIKE PROTEIN 1"/>
    <property type="match status" value="1"/>
</dbReference>
<keyword evidence="7" id="KW-0496">Mitochondrion</keyword>
<evidence type="ECO:0000256" key="2">
    <source>
        <dbReference type="PIRNR" id="PIRNR000077"/>
    </source>
</evidence>
<dbReference type="STRING" id="37360.A0A0G4IT21"/>
<evidence type="ECO:0000259" key="5">
    <source>
        <dbReference type="PROSITE" id="PS51352"/>
    </source>
</evidence>
<dbReference type="PROSITE" id="PS51352">
    <property type="entry name" value="THIOREDOXIN_2"/>
    <property type="match status" value="1"/>
</dbReference>
<reference evidence="6 8" key="1">
    <citation type="submission" date="2015-02" db="EMBL/GenBank/DDBJ databases">
        <authorList>
            <person name="Chooi Y.-H."/>
        </authorList>
    </citation>
    <scope>NUCLEOTIDE SEQUENCE [LARGE SCALE GENOMIC DNA]</scope>
    <source>
        <strain evidence="6">E3</strain>
    </source>
</reference>
<evidence type="ECO:0000313" key="8">
    <source>
        <dbReference type="Proteomes" id="UP000039324"/>
    </source>
</evidence>
<dbReference type="InterPro" id="IPR005746">
    <property type="entry name" value="Thioredoxin"/>
</dbReference>
<dbReference type="EMBL" id="CDSF01000084">
    <property type="protein sequence ID" value="CEO98372.1"/>
    <property type="molecule type" value="Genomic_DNA"/>
</dbReference>
<protein>
    <recommendedName>
        <fullName evidence="2">Thioredoxin</fullName>
    </recommendedName>
</protein>
<feature type="site" description="Deprotonates C-terminal active site Cys" evidence="3">
    <location>
        <position position="25"/>
    </location>
</feature>
<comment type="similarity">
    <text evidence="2">Belongs to the thioredoxin family.</text>
</comment>
<keyword evidence="8" id="KW-1185">Reference proteome</keyword>
<dbReference type="OrthoDB" id="10263751at2759"/>
<organism evidence="6 8">
    <name type="scientific">Plasmodiophora brassicae</name>
    <name type="common">Clubroot disease agent</name>
    <dbReference type="NCBI Taxonomy" id="37360"/>
    <lineage>
        <taxon>Eukaryota</taxon>
        <taxon>Sar</taxon>
        <taxon>Rhizaria</taxon>
        <taxon>Endomyxa</taxon>
        <taxon>Phytomyxea</taxon>
        <taxon>Plasmodiophorida</taxon>
        <taxon>Plasmodiophoridae</taxon>
        <taxon>Plasmodiophora</taxon>
    </lineage>
</organism>
<evidence type="ECO:0000256" key="1">
    <source>
        <dbReference type="ARBA" id="ARBA00023157"/>
    </source>
</evidence>
<gene>
    <name evidence="6" type="ORF">PBRA_006486</name>
    <name evidence="7" type="ORF">PLBR_LOCUS1673</name>
</gene>
<dbReference type="AlphaFoldDB" id="A0A0G4IT21"/>
<dbReference type="EMBL" id="OVEO01000002">
    <property type="protein sequence ID" value="SPQ94458.1"/>
    <property type="molecule type" value="Genomic_DNA"/>
</dbReference>
<geneLocation type="mitochondrion" evidence="7"/>
<evidence type="ECO:0000313" key="9">
    <source>
        <dbReference type="Proteomes" id="UP000290189"/>
    </source>
</evidence>
<dbReference type="CDD" id="cd02947">
    <property type="entry name" value="TRX_family"/>
    <property type="match status" value="1"/>
</dbReference>
<dbReference type="Gene3D" id="3.40.30.10">
    <property type="entry name" value="Glutaredoxin"/>
    <property type="match status" value="1"/>
</dbReference>
<dbReference type="Pfam" id="PF00085">
    <property type="entry name" value="Thioredoxin"/>
    <property type="match status" value="1"/>
</dbReference>
<feature type="domain" description="Thioredoxin" evidence="5">
    <location>
        <begin position="1"/>
        <end position="103"/>
    </location>
</feature>
<dbReference type="InterPro" id="IPR017937">
    <property type="entry name" value="Thioredoxin_CS"/>
</dbReference>
<feature type="site" description="Contributes to redox potential value" evidence="3">
    <location>
        <position position="33"/>
    </location>
</feature>
<dbReference type="InterPro" id="IPR036249">
    <property type="entry name" value="Thioredoxin-like_sf"/>
</dbReference>
<dbReference type="OMA" id="CYADWCS"/>
<accession>A0A0G4IT21</accession>
<evidence type="ECO:0000256" key="3">
    <source>
        <dbReference type="PIRSR" id="PIRSR000077-1"/>
    </source>
</evidence>
<dbReference type="PROSITE" id="PS00194">
    <property type="entry name" value="THIOREDOXIN_1"/>
    <property type="match status" value="1"/>
</dbReference>
<evidence type="ECO:0000256" key="4">
    <source>
        <dbReference type="PIRSR" id="PIRSR000077-4"/>
    </source>
</evidence>
<evidence type="ECO:0000313" key="6">
    <source>
        <dbReference type="EMBL" id="CEO98372.1"/>
    </source>
</evidence>
<dbReference type="PIRSF" id="PIRSF000077">
    <property type="entry name" value="Thioredoxin"/>
    <property type="match status" value="1"/>
</dbReference>
<feature type="active site" description="Nucleophile" evidence="3">
    <location>
        <position position="34"/>
    </location>
</feature>
<name>A0A0G4IT21_PLABS</name>
<dbReference type="SUPFAM" id="SSF52833">
    <property type="entry name" value="Thioredoxin-like"/>
    <property type="match status" value="1"/>
</dbReference>
<keyword evidence="1 4" id="KW-1015">Disulfide bond</keyword>
<dbReference type="Proteomes" id="UP000290189">
    <property type="component" value="Unassembled WGS sequence"/>
</dbReference>
<reference evidence="7 9" key="2">
    <citation type="submission" date="2018-03" db="EMBL/GenBank/DDBJ databases">
        <authorList>
            <person name="Fogelqvist J."/>
        </authorList>
    </citation>
    <scope>NUCLEOTIDE SEQUENCE [LARGE SCALE GENOMIC DNA]</scope>
</reference>
<proteinExistence type="inferred from homology"/>
<evidence type="ECO:0000313" key="7">
    <source>
        <dbReference type="EMBL" id="SPQ94458.1"/>
    </source>
</evidence>
<feature type="active site" description="Nucleophile" evidence="3">
    <location>
        <position position="31"/>
    </location>
</feature>
<dbReference type="PRINTS" id="PR00421">
    <property type="entry name" value="THIOREDOXIN"/>
</dbReference>
<sequence>MGVKVLKSVEEFQAAIKSPGVSLVDFYADWCGPCKYIGPKLEQISNTVTSIQFYKVNIDNVPNAAPDVQSIPTFRFYQNGKVFDEVVGADENTLRARIDTHKNKQ</sequence>
<keyword evidence="4" id="KW-0676">Redox-active center</keyword>
<dbReference type="GO" id="GO:0015035">
    <property type="term" value="F:protein-disulfide reductase activity"/>
    <property type="evidence" value="ECO:0007669"/>
    <property type="project" value="InterPro"/>
</dbReference>
<feature type="site" description="Contributes to redox potential value" evidence="3">
    <location>
        <position position="32"/>
    </location>
</feature>